<dbReference type="Pfam" id="PF05036">
    <property type="entry name" value="SPOR"/>
    <property type="match status" value="1"/>
</dbReference>
<name>A0ABW4EDE0_9RHOB</name>
<dbReference type="RefSeq" id="WP_379912429.1">
    <property type="nucleotide sequence ID" value="NZ_JBHUDD010000008.1"/>
</dbReference>
<keyword evidence="2" id="KW-0732">Signal</keyword>
<evidence type="ECO:0000313" key="4">
    <source>
        <dbReference type="EMBL" id="MFD1508118.1"/>
    </source>
</evidence>
<evidence type="ECO:0000313" key="5">
    <source>
        <dbReference type="Proteomes" id="UP001597186"/>
    </source>
</evidence>
<protein>
    <submittedName>
        <fullName evidence="4">SPOR domain-containing protein</fullName>
    </submittedName>
</protein>
<organism evidence="4 5">
    <name type="scientific">Lacimonas salitolerans</name>
    <dbReference type="NCBI Taxonomy" id="1323750"/>
    <lineage>
        <taxon>Bacteria</taxon>
        <taxon>Pseudomonadati</taxon>
        <taxon>Pseudomonadota</taxon>
        <taxon>Alphaproteobacteria</taxon>
        <taxon>Rhodobacterales</taxon>
        <taxon>Paracoccaceae</taxon>
        <taxon>Lacimonas</taxon>
    </lineage>
</organism>
<dbReference type="Gene3D" id="3.30.70.1070">
    <property type="entry name" value="Sporulation related repeat"/>
    <property type="match status" value="1"/>
</dbReference>
<proteinExistence type="predicted"/>
<comment type="caution">
    <text evidence="4">The sequence shown here is derived from an EMBL/GenBank/DDBJ whole genome shotgun (WGS) entry which is preliminary data.</text>
</comment>
<dbReference type="PROSITE" id="PS51724">
    <property type="entry name" value="SPOR"/>
    <property type="match status" value="1"/>
</dbReference>
<feature type="compositionally biased region" description="Low complexity" evidence="1">
    <location>
        <begin position="202"/>
        <end position="232"/>
    </location>
</feature>
<reference evidence="5" key="1">
    <citation type="journal article" date="2019" name="Int. J. Syst. Evol. Microbiol.">
        <title>The Global Catalogue of Microorganisms (GCM) 10K type strain sequencing project: providing services to taxonomists for standard genome sequencing and annotation.</title>
        <authorList>
            <consortium name="The Broad Institute Genomics Platform"/>
            <consortium name="The Broad Institute Genome Sequencing Center for Infectious Disease"/>
            <person name="Wu L."/>
            <person name="Ma J."/>
        </authorList>
    </citation>
    <scope>NUCLEOTIDE SEQUENCE [LARGE SCALE GENOMIC DNA]</scope>
    <source>
        <strain evidence="5">CGMCC 1.12477</strain>
    </source>
</reference>
<dbReference type="InterPro" id="IPR036680">
    <property type="entry name" value="SPOR-like_sf"/>
</dbReference>
<dbReference type="EMBL" id="JBHUDD010000008">
    <property type="protein sequence ID" value="MFD1508118.1"/>
    <property type="molecule type" value="Genomic_DNA"/>
</dbReference>
<evidence type="ECO:0000259" key="3">
    <source>
        <dbReference type="PROSITE" id="PS51724"/>
    </source>
</evidence>
<feature type="domain" description="SPOR" evidence="3">
    <location>
        <begin position="231"/>
        <end position="310"/>
    </location>
</feature>
<dbReference type="SUPFAM" id="SSF110997">
    <property type="entry name" value="Sporulation related repeat"/>
    <property type="match status" value="1"/>
</dbReference>
<accession>A0ABW4EDE0</accession>
<gene>
    <name evidence="4" type="ORF">ACFTOW_01660</name>
</gene>
<feature type="chain" id="PRO_5047305366" evidence="2">
    <location>
        <begin position="29"/>
        <end position="310"/>
    </location>
</feature>
<dbReference type="Proteomes" id="UP001597186">
    <property type="component" value="Unassembled WGS sequence"/>
</dbReference>
<keyword evidence="5" id="KW-1185">Reference proteome</keyword>
<feature type="region of interest" description="Disordered" evidence="1">
    <location>
        <begin position="202"/>
        <end position="234"/>
    </location>
</feature>
<evidence type="ECO:0000256" key="1">
    <source>
        <dbReference type="SAM" id="MobiDB-lite"/>
    </source>
</evidence>
<dbReference type="PROSITE" id="PS51257">
    <property type="entry name" value="PROKAR_LIPOPROTEIN"/>
    <property type="match status" value="1"/>
</dbReference>
<feature type="signal peptide" evidence="2">
    <location>
        <begin position="1"/>
        <end position="28"/>
    </location>
</feature>
<sequence>MNIRAMGRRPAARASRLALGSVVVLALAGCDEAGQFNLFEQRPDTGAEVTANAQSVRLVERDIEAPEVFQVTEAGLWDGRPSLGGVWVAHPDVKEPERVIIRSTKDDKFVIGALFRRERENPGPAVQVSSDAASALGMLAGAPMELNITALRREEVPADGDQPQAEGEETLDAPAQVAQTELGPAEADPDALTVASAAITAAETGPQARPEASAPAAQPASTPAPSAPPRASGLDKPFIQIGIFSVETNAQNTAQSMRTAGMVPTVKEQTTAGKTFWRVMVGPATSASERATLLKKIKDKGFADAYAVTN</sequence>
<evidence type="ECO:0000256" key="2">
    <source>
        <dbReference type="SAM" id="SignalP"/>
    </source>
</evidence>
<dbReference type="InterPro" id="IPR007730">
    <property type="entry name" value="SPOR-like_dom"/>
</dbReference>